<evidence type="ECO:0000313" key="1">
    <source>
        <dbReference type="EMBL" id="CAF1441644.1"/>
    </source>
</evidence>
<proteinExistence type="predicted"/>
<dbReference type="EMBL" id="CAJNOE010001665">
    <property type="protein sequence ID" value="CAF1441644.1"/>
    <property type="molecule type" value="Genomic_DNA"/>
</dbReference>
<gene>
    <name evidence="1" type="ORF">IZO911_LOCUS41835</name>
</gene>
<evidence type="ECO:0000313" key="2">
    <source>
        <dbReference type="Proteomes" id="UP000663860"/>
    </source>
</evidence>
<accession>A0A815NRB5</accession>
<dbReference type="Proteomes" id="UP000663860">
    <property type="component" value="Unassembled WGS sequence"/>
</dbReference>
<sequence length="212" mass="24351">MKECEIVTIVNRRFIKFSTSIHYNNTINISDSLVYRVATEIDSDSLATLINNAYRSPIADQGRTNENTLVLVPRANAKSLSNMIQIGKSIMLMFFGEDDQILKGCICLSPQLESKTATIGNPWSIQDAMVYLFNQYLSKKETLCKWSIGLDRRLTNVNGNSFCHRQRLITYATNDCLSLLQLILFIHEQHLSDHFNNDKFITHMGEYFVYLH</sequence>
<dbReference type="AlphaFoldDB" id="A0A815NRB5"/>
<comment type="caution">
    <text evidence="1">The sequence shown here is derived from an EMBL/GenBank/DDBJ whole genome shotgun (WGS) entry which is preliminary data.</text>
</comment>
<reference evidence="1" key="1">
    <citation type="submission" date="2021-02" db="EMBL/GenBank/DDBJ databases">
        <authorList>
            <person name="Nowell W R."/>
        </authorList>
    </citation>
    <scope>NUCLEOTIDE SEQUENCE</scope>
</reference>
<protein>
    <submittedName>
        <fullName evidence="1">Uncharacterized protein</fullName>
    </submittedName>
</protein>
<organism evidence="1 2">
    <name type="scientific">Adineta steineri</name>
    <dbReference type="NCBI Taxonomy" id="433720"/>
    <lineage>
        <taxon>Eukaryota</taxon>
        <taxon>Metazoa</taxon>
        <taxon>Spiralia</taxon>
        <taxon>Gnathifera</taxon>
        <taxon>Rotifera</taxon>
        <taxon>Eurotatoria</taxon>
        <taxon>Bdelloidea</taxon>
        <taxon>Adinetida</taxon>
        <taxon>Adinetidae</taxon>
        <taxon>Adineta</taxon>
    </lineage>
</organism>
<name>A0A815NRB5_9BILA</name>